<accession>A0AAV5RHU3</accession>
<dbReference type="AlphaFoldDB" id="A0AAV5RHU3"/>
<feature type="region of interest" description="Disordered" evidence="1">
    <location>
        <begin position="39"/>
        <end position="61"/>
    </location>
</feature>
<organism evidence="2 3">
    <name type="scientific">Starmerella bacillaris</name>
    <name type="common">Yeast</name>
    <name type="synonym">Candida zemplinina</name>
    <dbReference type="NCBI Taxonomy" id="1247836"/>
    <lineage>
        <taxon>Eukaryota</taxon>
        <taxon>Fungi</taxon>
        <taxon>Dikarya</taxon>
        <taxon>Ascomycota</taxon>
        <taxon>Saccharomycotina</taxon>
        <taxon>Dipodascomycetes</taxon>
        <taxon>Dipodascales</taxon>
        <taxon>Trichomonascaceae</taxon>
        <taxon>Starmerella</taxon>
    </lineage>
</organism>
<keyword evidence="3" id="KW-1185">Reference proteome</keyword>
<evidence type="ECO:0000313" key="2">
    <source>
        <dbReference type="EMBL" id="GMM50089.1"/>
    </source>
</evidence>
<proteinExistence type="predicted"/>
<protein>
    <submittedName>
        <fullName evidence="2">Uncharacterized protein</fullName>
    </submittedName>
</protein>
<comment type="caution">
    <text evidence="2">The sequence shown here is derived from an EMBL/GenBank/DDBJ whole genome shotgun (WGS) entry which is preliminary data.</text>
</comment>
<feature type="region of interest" description="Disordered" evidence="1">
    <location>
        <begin position="1"/>
        <end position="27"/>
    </location>
</feature>
<name>A0AAV5RHU3_STABA</name>
<feature type="compositionally biased region" description="Polar residues" evidence="1">
    <location>
        <begin position="1"/>
        <end position="11"/>
    </location>
</feature>
<evidence type="ECO:0000313" key="3">
    <source>
        <dbReference type="Proteomes" id="UP001362899"/>
    </source>
</evidence>
<gene>
    <name evidence="2" type="ORF">DASB73_010470</name>
</gene>
<dbReference type="Proteomes" id="UP001362899">
    <property type="component" value="Unassembled WGS sequence"/>
</dbReference>
<sequence>MLSPKASSQPIPASKSHNKNIISNDKSSLAAAAQADDFVYDGSSDEERTHNSVLGRHMRKRRRTNSMYMSSYASSPFTPSSFTLSPPQYDFPISDLPEDDDSNTFHRRRKSSLVPQSDVQARQRCYEYLHTAIDAVWAEFCNSTSYAESQKYMPNSPTSDSEELIADASDWATLKANRRSDSISLQPQTQSLMRQKKRLTNAKDLLAHFVSVPDINASNQFWKTWDLLKYQIVELVEGEGEDDEHDEVIEELEAGRC</sequence>
<evidence type="ECO:0000256" key="1">
    <source>
        <dbReference type="SAM" id="MobiDB-lite"/>
    </source>
</evidence>
<dbReference type="EMBL" id="BTGC01000003">
    <property type="protein sequence ID" value="GMM50089.1"/>
    <property type="molecule type" value="Genomic_DNA"/>
</dbReference>
<reference evidence="2 3" key="1">
    <citation type="journal article" date="2023" name="Elife">
        <title>Identification of key yeast species and microbe-microbe interactions impacting larval growth of Drosophila in the wild.</title>
        <authorList>
            <person name="Mure A."/>
            <person name="Sugiura Y."/>
            <person name="Maeda R."/>
            <person name="Honda K."/>
            <person name="Sakurai N."/>
            <person name="Takahashi Y."/>
            <person name="Watada M."/>
            <person name="Katoh T."/>
            <person name="Gotoh A."/>
            <person name="Gotoh Y."/>
            <person name="Taniguchi I."/>
            <person name="Nakamura K."/>
            <person name="Hayashi T."/>
            <person name="Katayama T."/>
            <person name="Uemura T."/>
            <person name="Hattori Y."/>
        </authorList>
    </citation>
    <scope>NUCLEOTIDE SEQUENCE [LARGE SCALE GENOMIC DNA]</scope>
    <source>
        <strain evidence="2 3">SB-73</strain>
    </source>
</reference>
<feature type="region of interest" description="Disordered" evidence="1">
    <location>
        <begin position="88"/>
        <end position="116"/>
    </location>
</feature>